<name>A0A095X7U8_9FIRM</name>
<evidence type="ECO:0000256" key="3">
    <source>
        <dbReference type="ARBA" id="ARBA00011233"/>
    </source>
</evidence>
<keyword evidence="4" id="KW-0456">Lyase</keyword>
<dbReference type="InterPro" id="IPR013785">
    <property type="entry name" value="Aldolase_TIM"/>
</dbReference>
<gene>
    <name evidence="6" type="ORF">HMPREF1630_00175</name>
</gene>
<dbReference type="Pfam" id="PF01081">
    <property type="entry name" value="Aldolase"/>
    <property type="match status" value="1"/>
</dbReference>
<comment type="subunit">
    <text evidence="3">Homotrimer.</text>
</comment>
<comment type="caution">
    <text evidence="6">The sequence shown here is derived from an EMBL/GenBank/DDBJ whole genome shotgun (WGS) entry which is preliminary data.</text>
</comment>
<evidence type="ECO:0000313" key="7">
    <source>
        <dbReference type="Proteomes" id="UP000029579"/>
    </source>
</evidence>
<evidence type="ECO:0000313" key="6">
    <source>
        <dbReference type="EMBL" id="KGF06185.1"/>
    </source>
</evidence>
<proteinExistence type="inferred from homology"/>
<evidence type="ECO:0000256" key="2">
    <source>
        <dbReference type="ARBA" id="ARBA00006906"/>
    </source>
</evidence>
<dbReference type="CDD" id="cd00452">
    <property type="entry name" value="KDPG_aldolase"/>
    <property type="match status" value="1"/>
</dbReference>
<dbReference type="GO" id="GO:0016829">
    <property type="term" value="F:lyase activity"/>
    <property type="evidence" value="ECO:0007669"/>
    <property type="project" value="UniProtKB-KW"/>
</dbReference>
<organism evidence="6 7">
    <name type="scientific">Anaerococcus lactolyticus S7-1-13</name>
    <dbReference type="NCBI Taxonomy" id="1284686"/>
    <lineage>
        <taxon>Bacteria</taxon>
        <taxon>Bacillati</taxon>
        <taxon>Bacillota</taxon>
        <taxon>Tissierellia</taxon>
        <taxon>Tissierellales</taxon>
        <taxon>Peptoniphilaceae</taxon>
        <taxon>Anaerococcus</taxon>
    </lineage>
</organism>
<comment type="similarity">
    <text evidence="2">Belongs to the KHG/KDPG aldolase family.</text>
</comment>
<dbReference type="SUPFAM" id="SSF51569">
    <property type="entry name" value="Aldolase"/>
    <property type="match status" value="1"/>
</dbReference>
<keyword evidence="5" id="KW-0119">Carbohydrate metabolism</keyword>
<dbReference type="RefSeq" id="WP_037325912.1">
    <property type="nucleotide sequence ID" value="NZ_JRMW01000004.1"/>
</dbReference>
<accession>A0A095X7U8</accession>
<dbReference type="PANTHER" id="PTHR30246">
    <property type="entry name" value="2-KETO-3-DEOXY-6-PHOSPHOGLUCONATE ALDOLASE"/>
    <property type="match status" value="1"/>
</dbReference>
<dbReference type="InterPro" id="IPR000887">
    <property type="entry name" value="Aldlse_KDPG_KHG"/>
</dbReference>
<comment type="pathway">
    <text evidence="1">Carbohydrate acid metabolism.</text>
</comment>
<reference evidence="6 7" key="1">
    <citation type="submission" date="2014-07" db="EMBL/GenBank/DDBJ databases">
        <authorList>
            <person name="McCorrison J."/>
            <person name="Sanka R."/>
            <person name="Torralba M."/>
            <person name="Gillis M."/>
            <person name="Haft D.H."/>
            <person name="Methe B."/>
            <person name="Sutton G."/>
            <person name="Nelson K.E."/>
        </authorList>
    </citation>
    <scope>NUCLEOTIDE SEQUENCE [LARGE SCALE GENOMIC DNA]</scope>
    <source>
        <strain evidence="6 7">S7-1-13</strain>
    </source>
</reference>
<dbReference type="Gene3D" id="3.20.20.70">
    <property type="entry name" value="Aldolase class I"/>
    <property type="match status" value="1"/>
</dbReference>
<dbReference type="AlphaFoldDB" id="A0A095X7U8"/>
<dbReference type="Proteomes" id="UP000029579">
    <property type="component" value="Unassembled WGS sequence"/>
</dbReference>
<evidence type="ECO:0000256" key="5">
    <source>
        <dbReference type="ARBA" id="ARBA00023277"/>
    </source>
</evidence>
<dbReference type="EMBL" id="JRMW01000004">
    <property type="protein sequence ID" value="KGF06185.1"/>
    <property type="molecule type" value="Genomic_DNA"/>
</dbReference>
<dbReference type="PANTHER" id="PTHR30246:SF1">
    <property type="entry name" value="2-DEHYDRO-3-DEOXY-6-PHOSPHOGALACTONATE ALDOLASE-RELATED"/>
    <property type="match status" value="1"/>
</dbReference>
<evidence type="ECO:0000256" key="1">
    <source>
        <dbReference type="ARBA" id="ARBA00004761"/>
    </source>
</evidence>
<evidence type="ECO:0000256" key="4">
    <source>
        <dbReference type="ARBA" id="ARBA00023239"/>
    </source>
</evidence>
<sequence>MSKKKLSKVTVILRGYSYEQIKCVAQTLISSSINSIEVTLNSPDVYESIKKIKQDFPELNVGAGTVCTIEEVMSSIESGVDFILSPINLSKEAIELCNKNDVVCVPAAMTPSEIYKMFQYGADIVKIFPATAVGAKFFKDIQAPLGNLELMAVGGVNGDNAKEFLANKCNYLGIGSGIFEKQDIKDMNMERLKLSLNKFIENVEV</sequence>
<protein>
    <submittedName>
        <fullName evidence="6">2-dehydro-3-deoxyphosphogluconate aldolase</fullName>
    </submittedName>
</protein>
<dbReference type="OrthoDB" id="9802667at2"/>
<dbReference type="eggNOG" id="COG0800">
    <property type="taxonomic scope" value="Bacteria"/>
</dbReference>